<evidence type="ECO:0000256" key="3">
    <source>
        <dbReference type="ARBA" id="ARBA00011420"/>
    </source>
</evidence>
<dbReference type="CDD" id="cd22391">
    <property type="entry name" value="KH-I_PNO1_rpt1"/>
    <property type="match status" value="1"/>
</dbReference>
<dbReference type="InterPro" id="IPR055212">
    <property type="entry name" value="KH-I_PNO1_first"/>
</dbReference>
<dbReference type="InterPro" id="IPR036612">
    <property type="entry name" value="KH_dom_type_1_sf"/>
</dbReference>
<gene>
    <name evidence="11" type="primary">PNO1</name>
    <name evidence="11" type="ORF">BG006_009462</name>
</gene>
<comment type="function">
    <text evidence="7">Required for small ribosomal subunit (SSU) synthesis. Has a role in the processing of early nucleolar and late cytoplasmic pre-RNA species.</text>
</comment>
<dbReference type="InterPro" id="IPR055211">
    <property type="entry name" value="KH_PNO1_2nd"/>
</dbReference>
<evidence type="ECO:0000256" key="9">
    <source>
        <dbReference type="SAM" id="MobiDB-lite"/>
    </source>
</evidence>
<dbReference type="AlphaFoldDB" id="A0A9P5SHC6"/>
<proteinExistence type="inferred from homology"/>
<sequence>MSSLASYKGPKPVQKTAPESAIEDEEEDVMISADTLPEHGNAAGTAAAGEDEDMDMDSTDKPKFAALKANQMTSKNSIQQRKIPIPPHRMTPLRNDWLKIYTPLVEHLKLQVRMNVKSKSVEIRTSKHTDDTGALQKGADFIKAFALGFDLDDATALLRLDDLYLDSFEIKDVKTLNGDHLSRAIGRIAGKDGKTKFTIENASKTRIVLAETRIHILGSFQNIKTARDAIVALILGSPPGKVYSTLRTKAARMKERF</sequence>
<feature type="domain" description="K Homology" evidence="10">
    <location>
        <begin position="170"/>
        <end position="235"/>
    </location>
</feature>
<evidence type="ECO:0000259" key="10">
    <source>
        <dbReference type="SMART" id="SM00322"/>
    </source>
</evidence>
<keyword evidence="6" id="KW-0539">Nucleus</keyword>
<organism evidence="11 12">
    <name type="scientific">Podila minutissima</name>
    <dbReference type="NCBI Taxonomy" id="64525"/>
    <lineage>
        <taxon>Eukaryota</taxon>
        <taxon>Fungi</taxon>
        <taxon>Fungi incertae sedis</taxon>
        <taxon>Mucoromycota</taxon>
        <taxon>Mortierellomycotina</taxon>
        <taxon>Mortierellomycetes</taxon>
        <taxon>Mortierellales</taxon>
        <taxon>Mortierellaceae</taxon>
        <taxon>Podila</taxon>
    </lineage>
</organism>
<dbReference type="Pfam" id="PF22891">
    <property type="entry name" value="KH_PNO1_2nd"/>
    <property type="match status" value="1"/>
</dbReference>
<evidence type="ECO:0000256" key="2">
    <source>
        <dbReference type="ARBA" id="ARBA00007515"/>
    </source>
</evidence>
<dbReference type="GO" id="GO:0042254">
    <property type="term" value="P:ribosome biogenesis"/>
    <property type="evidence" value="ECO:0007669"/>
    <property type="project" value="UniProtKB-ARBA"/>
</dbReference>
<evidence type="ECO:0000256" key="6">
    <source>
        <dbReference type="ARBA" id="ARBA00023242"/>
    </source>
</evidence>
<dbReference type="InterPro" id="IPR004087">
    <property type="entry name" value="KH_dom"/>
</dbReference>
<evidence type="ECO:0000256" key="8">
    <source>
        <dbReference type="ARBA" id="ARBA00071744"/>
    </source>
</evidence>
<comment type="similarity">
    <text evidence="2">Belongs to the PNO1 family.</text>
</comment>
<dbReference type="GO" id="GO:0005730">
    <property type="term" value="C:nucleolus"/>
    <property type="evidence" value="ECO:0007669"/>
    <property type="project" value="UniProtKB-SubCell"/>
</dbReference>
<dbReference type="Pfam" id="PF17903">
    <property type="entry name" value="KH_KRR1_1st"/>
    <property type="match status" value="1"/>
</dbReference>
<evidence type="ECO:0000256" key="7">
    <source>
        <dbReference type="ARBA" id="ARBA00025554"/>
    </source>
</evidence>
<evidence type="ECO:0000256" key="5">
    <source>
        <dbReference type="ARBA" id="ARBA00022884"/>
    </source>
</evidence>
<reference evidence="11" key="1">
    <citation type="journal article" date="2020" name="Fungal Divers.">
        <title>Resolving the Mortierellaceae phylogeny through synthesis of multi-gene phylogenetics and phylogenomics.</title>
        <authorList>
            <person name="Vandepol N."/>
            <person name="Liber J."/>
            <person name="Desiro A."/>
            <person name="Na H."/>
            <person name="Kennedy M."/>
            <person name="Barry K."/>
            <person name="Grigoriev I.V."/>
            <person name="Miller A.N."/>
            <person name="O'Donnell K."/>
            <person name="Stajich J.E."/>
            <person name="Bonito G."/>
        </authorList>
    </citation>
    <scope>NUCLEOTIDE SEQUENCE</scope>
    <source>
        <strain evidence="11">NVP1</strain>
    </source>
</reference>
<accession>A0A9P5SHC6</accession>
<evidence type="ECO:0000256" key="4">
    <source>
        <dbReference type="ARBA" id="ARBA00016042"/>
    </source>
</evidence>
<name>A0A9P5SHC6_9FUNG</name>
<dbReference type="Gene3D" id="3.30.1370.10">
    <property type="entry name" value="K Homology domain, type 1"/>
    <property type="match status" value="1"/>
</dbReference>
<dbReference type="FunFam" id="3.30.1370.10:FF:000009">
    <property type="entry name" value="RNA-binding protein PNO1"/>
    <property type="match status" value="1"/>
</dbReference>
<dbReference type="GO" id="GO:0003723">
    <property type="term" value="F:RNA binding"/>
    <property type="evidence" value="ECO:0007669"/>
    <property type="project" value="UniProtKB-KW"/>
</dbReference>
<dbReference type="PANTHER" id="PTHR12826:SF13">
    <property type="entry name" value="RNA-BINDING PROTEIN PNO1"/>
    <property type="match status" value="1"/>
</dbReference>
<dbReference type="FunFam" id="3.30.1370.10:FF:000048">
    <property type="entry name" value="RNA-binding protein PNO1 isoform X2"/>
    <property type="match status" value="1"/>
</dbReference>
<evidence type="ECO:0000313" key="11">
    <source>
        <dbReference type="EMBL" id="KAF9327203.1"/>
    </source>
</evidence>
<dbReference type="CDD" id="cd22392">
    <property type="entry name" value="KH-I_PNO1_rpt2"/>
    <property type="match status" value="1"/>
</dbReference>
<dbReference type="EMBL" id="JAAAUY010000690">
    <property type="protein sequence ID" value="KAF9327203.1"/>
    <property type="molecule type" value="Genomic_DNA"/>
</dbReference>
<protein>
    <recommendedName>
        <fullName evidence="4">Pre-rRNA-processing protein PNO1</fullName>
    </recommendedName>
    <alternativeName>
        <fullName evidence="8">Pre-rRNA-processing protein pno1</fullName>
    </alternativeName>
</protein>
<evidence type="ECO:0000256" key="1">
    <source>
        <dbReference type="ARBA" id="ARBA00004604"/>
    </source>
</evidence>
<keyword evidence="12" id="KW-1185">Reference proteome</keyword>
<dbReference type="Proteomes" id="UP000696485">
    <property type="component" value="Unassembled WGS sequence"/>
</dbReference>
<keyword evidence="5" id="KW-0694">RNA-binding</keyword>
<comment type="subunit">
    <text evidence="3">Component of the small ribosomal subunit, ribosomal RNA processing complex (SSU RRP complex).</text>
</comment>
<dbReference type="SUPFAM" id="SSF54791">
    <property type="entry name" value="Eukaryotic type KH-domain (KH-domain type I)"/>
    <property type="match status" value="1"/>
</dbReference>
<dbReference type="InterPro" id="IPR041174">
    <property type="entry name" value="KRR1-like_KH1"/>
</dbReference>
<dbReference type="SMART" id="SM00322">
    <property type="entry name" value="KH"/>
    <property type="match status" value="1"/>
</dbReference>
<dbReference type="PANTHER" id="PTHR12826">
    <property type="entry name" value="RIBONUCLEASE Y"/>
    <property type="match status" value="1"/>
</dbReference>
<evidence type="ECO:0000313" key="12">
    <source>
        <dbReference type="Proteomes" id="UP000696485"/>
    </source>
</evidence>
<feature type="region of interest" description="Disordered" evidence="9">
    <location>
        <begin position="1"/>
        <end position="59"/>
    </location>
</feature>
<comment type="subcellular location">
    <subcellularLocation>
        <location evidence="1">Nucleus</location>
        <location evidence="1">Nucleolus</location>
    </subcellularLocation>
</comment>
<comment type="caution">
    <text evidence="11">The sequence shown here is derived from an EMBL/GenBank/DDBJ whole genome shotgun (WGS) entry which is preliminary data.</text>
</comment>